<sequence>MEKTMIKDLKTYIETVNKSATSSVSGAEDTKVETLRQAILKGSWLLPLLPNITMTGKFTDIPFIHLPDDDDTTFRVGGIQVTKELLAAQAVLVDDTVEDSSPNLETALDRILISQARLKVENYIADQMSAITATAGVASSKSFSTIVELIKKFPNQMLAIEGKFVAVVSPMTHFTILSTMDNAHREMVKSGIITLVPALGMEDDALIMFHTQGVALGYTINGIEKDRDGASQKDNLIVQATAGFGYDSDYIKHVKLS</sequence>
<proteinExistence type="predicted"/>
<dbReference type="EMBL" id="MT460515">
    <property type="protein sequence ID" value="QKN85082.1"/>
    <property type="molecule type" value="Genomic_DNA"/>
</dbReference>
<accession>A0A6M9Z0W6</accession>
<dbReference type="SUPFAM" id="SSF56563">
    <property type="entry name" value="Major capsid protein gp5"/>
    <property type="match status" value="1"/>
</dbReference>
<evidence type="ECO:0000313" key="1">
    <source>
        <dbReference type="EMBL" id="QKN85082.1"/>
    </source>
</evidence>
<gene>
    <name evidence="1" type="ORF">CODY_32</name>
</gene>
<name>A0A6M9Z0W6_9CAUD</name>
<organism evidence="1 2">
    <name type="scientific">Vibrio phage Cody</name>
    <dbReference type="NCBI Taxonomy" id="2736263"/>
    <lineage>
        <taxon>Viruses</taxon>
        <taxon>Duplodnaviria</taxon>
        <taxon>Heunggongvirae</taxon>
        <taxon>Uroviricota</taxon>
        <taxon>Caudoviricetes</taxon>
        <taxon>Demerecviridae</taxon>
        <taxon>Ermolyevavirinae</taxon>
        <taxon>Thalassavirus</taxon>
        <taxon>Thalassavirus cody</taxon>
    </lineage>
</organism>
<dbReference type="Proteomes" id="UP000509474">
    <property type="component" value="Segment"/>
</dbReference>
<evidence type="ECO:0000313" key="2">
    <source>
        <dbReference type="Proteomes" id="UP000509474"/>
    </source>
</evidence>
<keyword evidence="2" id="KW-1185">Reference proteome</keyword>
<evidence type="ECO:0008006" key="3">
    <source>
        <dbReference type="Google" id="ProtNLM"/>
    </source>
</evidence>
<protein>
    <recommendedName>
        <fullName evidence="3">Major capsid protein</fullName>
    </recommendedName>
</protein>
<reference evidence="1 2" key="1">
    <citation type="submission" date="2020-05" db="EMBL/GenBank/DDBJ databases">
        <authorList>
            <person name="Pham A."/>
            <person name="Remaly G."/>
            <person name="Broussard G.W."/>
        </authorList>
    </citation>
    <scope>NUCLEOTIDE SEQUENCE [LARGE SCALE GENOMIC DNA]</scope>
</reference>